<name>A0A7W6MIA8_9HYPH</name>
<proteinExistence type="predicted"/>
<accession>A0A7W6MIA8</accession>
<evidence type="ECO:0000313" key="2">
    <source>
        <dbReference type="Proteomes" id="UP000524492"/>
    </source>
</evidence>
<gene>
    <name evidence="1" type="ORF">GGD53_003404</name>
</gene>
<dbReference type="AlphaFoldDB" id="A0A7W6MIA8"/>
<keyword evidence="2" id="KW-1185">Reference proteome</keyword>
<comment type="caution">
    <text evidence="1">The sequence shown here is derived from an EMBL/GenBank/DDBJ whole genome shotgun (WGS) entry which is preliminary data.</text>
</comment>
<sequence>MLVAASKQSASDAGTAIDGKLDIDKLKAAIDAAGKPIFAAAPQQDLCGKVKTFWIIPLQAVKVEEGTVAVLGLSTADPSNLDQVNALEKSLAQKH</sequence>
<reference evidence="1 2" key="1">
    <citation type="submission" date="2020-08" db="EMBL/GenBank/DDBJ databases">
        <title>Genomic Encyclopedia of Type Strains, Phase IV (KMG-V): Genome sequencing to study the core and pangenomes of soil and plant-associated prokaryotes.</title>
        <authorList>
            <person name="Whitman W."/>
        </authorList>
    </citation>
    <scope>NUCLEOTIDE SEQUENCE [LARGE SCALE GENOMIC DNA]</scope>
    <source>
        <strain evidence="1 2">SEMIA 4074</strain>
    </source>
</reference>
<dbReference type="Proteomes" id="UP000524492">
    <property type="component" value="Unassembled WGS sequence"/>
</dbReference>
<dbReference type="RefSeq" id="WP_125461501.1">
    <property type="nucleotide sequence ID" value="NZ_JACIFV010000011.1"/>
</dbReference>
<organism evidence="1 2">
    <name type="scientific">Rhizobium aethiopicum</name>
    <dbReference type="NCBI Taxonomy" id="1138170"/>
    <lineage>
        <taxon>Bacteria</taxon>
        <taxon>Pseudomonadati</taxon>
        <taxon>Pseudomonadota</taxon>
        <taxon>Alphaproteobacteria</taxon>
        <taxon>Hyphomicrobiales</taxon>
        <taxon>Rhizobiaceae</taxon>
        <taxon>Rhizobium/Agrobacterium group</taxon>
        <taxon>Rhizobium</taxon>
    </lineage>
</organism>
<evidence type="ECO:0000313" key="1">
    <source>
        <dbReference type="EMBL" id="MBB4193240.1"/>
    </source>
</evidence>
<dbReference type="EMBL" id="JACIFV010000011">
    <property type="protein sequence ID" value="MBB4193240.1"/>
    <property type="molecule type" value="Genomic_DNA"/>
</dbReference>
<protein>
    <submittedName>
        <fullName evidence="1">Uncharacterized protein</fullName>
    </submittedName>
</protein>